<sequence length="178" mass="19386">MPVEKRQSKSARYRASLAENIEKNGFVVMPCSCVVARAMVLASRFLNEQRRIEREERDTEESLEATQRKLEEDQRALAEHLARLRRLRQQKKFLVDRGADMVARGLSTLDEPEEAERQEPLASVGVPPGEGDLNSFADPSSGFDCSLGSPLAGVDLSAGFPLVDPGSSGGTPGVSRGS</sequence>
<name>Q2GTJ4_CHAGB</name>
<dbReference type="Proteomes" id="UP000001056">
    <property type="component" value="Unassembled WGS sequence"/>
</dbReference>
<dbReference type="AlphaFoldDB" id="Q2GTJ4"/>
<protein>
    <submittedName>
        <fullName evidence="3">Uncharacterized protein</fullName>
    </submittedName>
</protein>
<keyword evidence="4" id="KW-1185">Reference proteome</keyword>
<evidence type="ECO:0000256" key="2">
    <source>
        <dbReference type="SAM" id="MobiDB-lite"/>
    </source>
</evidence>
<dbReference type="VEuPathDB" id="FungiDB:CHGG_08710"/>
<accession>Q2GTJ4</accession>
<organism evidence="3 4">
    <name type="scientific">Chaetomium globosum (strain ATCC 6205 / CBS 148.51 / DSM 1962 / NBRC 6347 / NRRL 1970)</name>
    <name type="common">Soil fungus</name>
    <dbReference type="NCBI Taxonomy" id="306901"/>
    <lineage>
        <taxon>Eukaryota</taxon>
        <taxon>Fungi</taxon>
        <taxon>Dikarya</taxon>
        <taxon>Ascomycota</taxon>
        <taxon>Pezizomycotina</taxon>
        <taxon>Sordariomycetes</taxon>
        <taxon>Sordariomycetidae</taxon>
        <taxon>Sordariales</taxon>
        <taxon>Chaetomiaceae</taxon>
        <taxon>Chaetomium</taxon>
    </lineage>
</organism>
<evidence type="ECO:0000313" key="3">
    <source>
        <dbReference type="EMBL" id="EAQ84696.1"/>
    </source>
</evidence>
<dbReference type="EMBL" id="CH408034">
    <property type="protein sequence ID" value="EAQ84696.1"/>
    <property type="molecule type" value="Genomic_DNA"/>
</dbReference>
<dbReference type="RefSeq" id="XP_001226637.1">
    <property type="nucleotide sequence ID" value="XM_001226636.1"/>
</dbReference>
<evidence type="ECO:0000313" key="4">
    <source>
        <dbReference type="Proteomes" id="UP000001056"/>
    </source>
</evidence>
<dbReference type="GeneID" id="4394802"/>
<feature type="coiled-coil region" evidence="1">
    <location>
        <begin position="49"/>
        <end position="97"/>
    </location>
</feature>
<feature type="region of interest" description="Disordered" evidence="2">
    <location>
        <begin position="107"/>
        <end position="178"/>
    </location>
</feature>
<dbReference type="eggNOG" id="ENOG502REYC">
    <property type="taxonomic scope" value="Eukaryota"/>
</dbReference>
<evidence type="ECO:0000256" key="1">
    <source>
        <dbReference type="SAM" id="Coils"/>
    </source>
</evidence>
<gene>
    <name evidence="3" type="ORF">CHGG_08710</name>
</gene>
<proteinExistence type="predicted"/>
<keyword evidence="1" id="KW-0175">Coiled coil</keyword>
<dbReference type="OMA" id="PCSCVVA"/>
<dbReference type="OrthoDB" id="5089423at2759"/>
<reference evidence="4" key="1">
    <citation type="journal article" date="2015" name="Genome Announc.">
        <title>Draft genome sequence of the cellulolytic fungus Chaetomium globosum.</title>
        <authorList>
            <person name="Cuomo C.A."/>
            <person name="Untereiner W.A."/>
            <person name="Ma L.-J."/>
            <person name="Grabherr M."/>
            <person name="Birren B.W."/>
        </authorList>
    </citation>
    <scope>NUCLEOTIDE SEQUENCE [LARGE SCALE GENOMIC DNA]</scope>
    <source>
        <strain evidence="4">ATCC 6205 / CBS 148.51 / DSM 1962 / NBRC 6347 / NRRL 1970</strain>
    </source>
</reference>
<dbReference type="InParanoid" id="Q2GTJ4"/>
<dbReference type="HOGENOM" id="CLU_1273039_0_0_1"/>